<sequence length="515" mass="56210">MKMESSREEQSMRTFFLSAGASGSSIVDDGNDSFDASYPDRNEYGNQHDTHRCDDKNATSSTSTFDKHQIKQQQQPQAWLYPDVRGGRSNSYPSMMIESTFRKDVDSFGMPSTSGSSSSMHGASRTAISRSNSAVDMLNYEVSHGIMNTPSIPEVGNNDTQKHLRAKNLPSSVLFNSGRWSNEEHNRFVQGLNQYPHGVLNRWRKISKAVGTRTVLQTRTHAQKFFRKLQKQDDIKQQASDNHMDDENHLPNGSGALSPNQGGDKTLTRSLSYSPFMGKKEEPPRMSHRMSDPIMYDSSARTLMPFNALSDIVSPPPRRDNSTYPSSNLFPSITIPSTSSAHPPSNQLPTPTTEASRAFQNISLSSRYSRDESPHPSSVPAAAQARGQGNDQWVDWLLSNIDTFVARPGAAPGSNSGGSGGSRHGRAFRSASEPVPPLHAYRSSSSSNNVGDIQGQGTSSSVWDSDASYNNNNAAAAAAIHGLQHSAATSSNNSSNYYDGGDVTPEPKYSVMLDE</sequence>
<feature type="region of interest" description="Disordered" evidence="2">
    <location>
        <begin position="485"/>
        <end position="515"/>
    </location>
</feature>
<dbReference type="SUPFAM" id="SSF46689">
    <property type="entry name" value="Homeodomain-like"/>
    <property type="match status" value="1"/>
</dbReference>
<dbReference type="AlphaFoldDB" id="A0A6G0WKB8"/>
<dbReference type="Gene3D" id="1.10.10.60">
    <property type="entry name" value="Homeodomain-like"/>
    <property type="match status" value="1"/>
</dbReference>
<feature type="region of interest" description="Disordered" evidence="2">
    <location>
        <begin position="1"/>
        <end position="77"/>
    </location>
</feature>
<feature type="compositionally biased region" description="Basic and acidic residues" evidence="2">
    <location>
        <begin position="1"/>
        <end position="11"/>
    </location>
</feature>
<protein>
    <submittedName>
        <fullName evidence="5">Uncharacterized protein</fullName>
    </submittedName>
</protein>
<feature type="domain" description="Myb-like" evidence="3">
    <location>
        <begin position="176"/>
        <end position="226"/>
    </location>
</feature>
<comment type="caution">
    <text evidence="5">The sequence shown here is derived from an EMBL/GenBank/DDBJ whole genome shotgun (WGS) entry which is preliminary data.</text>
</comment>
<feature type="region of interest" description="Disordered" evidence="2">
    <location>
        <begin position="310"/>
        <end position="354"/>
    </location>
</feature>
<evidence type="ECO:0000313" key="6">
    <source>
        <dbReference type="Proteomes" id="UP000481153"/>
    </source>
</evidence>
<feature type="compositionally biased region" description="Polar residues" evidence="2">
    <location>
        <begin position="322"/>
        <end position="354"/>
    </location>
</feature>
<feature type="compositionally biased region" description="Basic and acidic residues" evidence="2">
    <location>
        <begin position="230"/>
        <end position="249"/>
    </location>
</feature>
<feature type="compositionally biased region" description="Polar residues" evidence="2">
    <location>
        <begin position="442"/>
        <end position="468"/>
    </location>
</feature>
<organism evidence="5 6">
    <name type="scientific">Aphanomyces euteiches</name>
    <dbReference type="NCBI Taxonomy" id="100861"/>
    <lineage>
        <taxon>Eukaryota</taxon>
        <taxon>Sar</taxon>
        <taxon>Stramenopiles</taxon>
        <taxon>Oomycota</taxon>
        <taxon>Saprolegniomycetes</taxon>
        <taxon>Saprolegniales</taxon>
        <taxon>Verrucalvaceae</taxon>
        <taxon>Aphanomyces</taxon>
    </lineage>
</organism>
<keyword evidence="6" id="KW-1185">Reference proteome</keyword>
<feature type="region of interest" description="Disordered" evidence="2">
    <location>
        <begin position="227"/>
        <end position="292"/>
    </location>
</feature>
<accession>A0A6G0WKB8</accession>
<dbReference type="CDD" id="cd00167">
    <property type="entry name" value="SANT"/>
    <property type="match status" value="1"/>
</dbReference>
<gene>
    <name evidence="5" type="ORF">Ae201684_014304</name>
</gene>
<feature type="compositionally biased region" description="Polar residues" evidence="2">
    <location>
        <begin position="255"/>
        <end position="273"/>
    </location>
</feature>
<dbReference type="SMART" id="SM00717">
    <property type="entry name" value="SANT"/>
    <property type="match status" value="1"/>
</dbReference>
<keyword evidence="1" id="KW-0539">Nucleus</keyword>
<dbReference type="VEuPathDB" id="FungiDB:AeMF1_009154"/>
<evidence type="ECO:0000256" key="2">
    <source>
        <dbReference type="SAM" id="MobiDB-lite"/>
    </source>
</evidence>
<dbReference type="Proteomes" id="UP000481153">
    <property type="component" value="Unassembled WGS sequence"/>
</dbReference>
<feature type="region of interest" description="Disordered" evidence="2">
    <location>
        <begin position="366"/>
        <end position="388"/>
    </location>
</feature>
<feature type="compositionally biased region" description="Basic and acidic residues" evidence="2">
    <location>
        <begin position="278"/>
        <end position="291"/>
    </location>
</feature>
<evidence type="ECO:0000259" key="4">
    <source>
        <dbReference type="PROSITE" id="PS51294"/>
    </source>
</evidence>
<dbReference type="InterPro" id="IPR009057">
    <property type="entry name" value="Homeodomain-like_sf"/>
</dbReference>
<dbReference type="InterPro" id="IPR001005">
    <property type="entry name" value="SANT/Myb"/>
</dbReference>
<feature type="domain" description="HTH myb-type" evidence="4">
    <location>
        <begin position="178"/>
        <end position="230"/>
    </location>
</feature>
<dbReference type="Pfam" id="PF00249">
    <property type="entry name" value="Myb_DNA-binding"/>
    <property type="match status" value="1"/>
</dbReference>
<dbReference type="PROSITE" id="PS50090">
    <property type="entry name" value="MYB_LIKE"/>
    <property type="match status" value="1"/>
</dbReference>
<evidence type="ECO:0000259" key="3">
    <source>
        <dbReference type="PROSITE" id="PS50090"/>
    </source>
</evidence>
<proteinExistence type="predicted"/>
<evidence type="ECO:0000256" key="1">
    <source>
        <dbReference type="ARBA" id="ARBA00023242"/>
    </source>
</evidence>
<dbReference type="PROSITE" id="PS51294">
    <property type="entry name" value="HTH_MYB"/>
    <property type="match status" value="1"/>
</dbReference>
<dbReference type="PANTHER" id="PTHR12802">
    <property type="entry name" value="SWI/SNF COMPLEX-RELATED"/>
    <property type="match status" value="1"/>
</dbReference>
<dbReference type="InterPro" id="IPR017930">
    <property type="entry name" value="Myb_dom"/>
</dbReference>
<feature type="compositionally biased region" description="Basic and acidic residues" evidence="2">
    <location>
        <begin position="38"/>
        <end position="57"/>
    </location>
</feature>
<name>A0A6G0WKB8_9STRA</name>
<dbReference type="EMBL" id="VJMJ01000191">
    <property type="protein sequence ID" value="KAF0727678.1"/>
    <property type="molecule type" value="Genomic_DNA"/>
</dbReference>
<reference evidence="5 6" key="1">
    <citation type="submission" date="2019-07" db="EMBL/GenBank/DDBJ databases">
        <title>Genomics analysis of Aphanomyces spp. identifies a new class of oomycete effector associated with host adaptation.</title>
        <authorList>
            <person name="Gaulin E."/>
        </authorList>
    </citation>
    <scope>NUCLEOTIDE SEQUENCE [LARGE SCALE GENOMIC DNA]</scope>
    <source>
        <strain evidence="5 6">ATCC 201684</strain>
    </source>
</reference>
<evidence type="ECO:0000313" key="5">
    <source>
        <dbReference type="EMBL" id="KAF0727678.1"/>
    </source>
</evidence>
<feature type="region of interest" description="Disordered" evidence="2">
    <location>
        <begin position="408"/>
        <end position="468"/>
    </location>
</feature>